<dbReference type="AlphaFoldDB" id="A0A150NBD3"/>
<evidence type="ECO:0000313" key="1">
    <source>
        <dbReference type="EMBL" id="KYD33988.1"/>
    </source>
</evidence>
<dbReference type="Proteomes" id="UP000075517">
    <property type="component" value="Unassembled WGS sequence"/>
</dbReference>
<dbReference type="EMBL" id="LQYY01000066">
    <property type="protein sequence ID" value="KYD33988.1"/>
    <property type="molecule type" value="Genomic_DNA"/>
</dbReference>
<protein>
    <submittedName>
        <fullName evidence="1">Uncharacterized protein</fullName>
    </submittedName>
</protein>
<proteinExistence type="predicted"/>
<reference evidence="1 2" key="1">
    <citation type="submission" date="2016-01" db="EMBL/GenBank/DDBJ databases">
        <title>Draft Genome Sequences of Seven Thermophilic Sporeformers Isolated from Foods.</title>
        <authorList>
            <person name="Berendsen E.M."/>
            <person name="Wells-Bennik M.H."/>
            <person name="Krawcyk A.O."/>
            <person name="De Jong A."/>
            <person name="Holsappel S."/>
            <person name="Eijlander R.T."/>
            <person name="Kuipers O.P."/>
        </authorList>
    </citation>
    <scope>NUCLEOTIDE SEQUENCE [LARGE SCALE GENOMIC DNA]</scope>
    <source>
        <strain evidence="1 2">B4114</strain>
    </source>
</reference>
<name>A0A150NBD3_GEOSE</name>
<organism evidence="1 2">
    <name type="scientific">Geobacillus stearothermophilus</name>
    <name type="common">Bacillus stearothermophilus</name>
    <dbReference type="NCBI Taxonomy" id="1422"/>
    <lineage>
        <taxon>Bacteria</taxon>
        <taxon>Bacillati</taxon>
        <taxon>Bacillota</taxon>
        <taxon>Bacilli</taxon>
        <taxon>Bacillales</taxon>
        <taxon>Anoxybacillaceae</taxon>
        <taxon>Geobacillus</taxon>
    </lineage>
</organism>
<gene>
    <name evidence="1" type="ORF">B4114_0671</name>
</gene>
<accession>A0A150NBD3</accession>
<comment type="caution">
    <text evidence="1">The sequence shown here is derived from an EMBL/GenBank/DDBJ whole genome shotgun (WGS) entry which is preliminary data.</text>
</comment>
<evidence type="ECO:0000313" key="2">
    <source>
        <dbReference type="Proteomes" id="UP000075517"/>
    </source>
</evidence>
<sequence length="37" mass="4422">MEAIPSLFTPFLLRYVGREKTVKQNKKESLTLNRTRR</sequence>